<feature type="compositionally biased region" description="Basic residues" evidence="1">
    <location>
        <begin position="1"/>
        <end position="19"/>
    </location>
</feature>
<evidence type="ECO:0000313" key="2">
    <source>
        <dbReference type="EnsemblMetazoa" id="CJA42538.1"/>
    </source>
</evidence>
<dbReference type="AlphaFoldDB" id="A0A8R1IWI4"/>
<evidence type="ECO:0000256" key="1">
    <source>
        <dbReference type="SAM" id="MobiDB-lite"/>
    </source>
</evidence>
<organism evidence="2 3">
    <name type="scientific">Caenorhabditis japonica</name>
    <dbReference type="NCBI Taxonomy" id="281687"/>
    <lineage>
        <taxon>Eukaryota</taxon>
        <taxon>Metazoa</taxon>
        <taxon>Ecdysozoa</taxon>
        <taxon>Nematoda</taxon>
        <taxon>Chromadorea</taxon>
        <taxon>Rhabditida</taxon>
        <taxon>Rhabditina</taxon>
        <taxon>Rhabditomorpha</taxon>
        <taxon>Rhabditoidea</taxon>
        <taxon>Rhabditidae</taxon>
        <taxon>Peloderinae</taxon>
        <taxon>Caenorhabditis</taxon>
    </lineage>
</organism>
<reference evidence="2" key="2">
    <citation type="submission" date="2022-06" db="UniProtKB">
        <authorList>
            <consortium name="EnsemblMetazoa"/>
        </authorList>
    </citation>
    <scope>IDENTIFICATION</scope>
    <source>
        <strain evidence="2">DF5081</strain>
    </source>
</reference>
<protein>
    <submittedName>
        <fullName evidence="2">Uncharacterized protein</fullName>
    </submittedName>
</protein>
<dbReference type="Proteomes" id="UP000005237">
    <property type="component" value="Unassembled WGS sequence"/>
</dbReference>
<reference evidence="3" key="1">
    <citation type="submission" date="2010-08" db="EMBL/GenBank/DDBJ databases">
        <authorList>
            <consortium name="Caenorhabditis japonica Sequencing Consortium"/>
            <person name="Wilson R.K."/>
        </authorList>
    </citation>
    <scope>NUCLEOTIDE SEQUENCE [LARGE SCALE GENOMIC DNA]</scope>
    <source>
        <strain evidence="3">DF5081</strain>
    </source>
</reference>
<dbReference type="EnsemblMetazoa" id="CJA42538.1">
    <property type="protein sequence ID" value="CJA42538.1"/>
    <property type="gene ID" value="WBGene00218386"/>
</dbReference>
<accession>A0A8R1IWI4</accession>
<sequence length="89" mass="10453">MGVSRRTKNRWSNTRRRREAKPASHAFQPSFHVFCEPKGVCFNVKGEPKERGEGEQEEEEEEMPMFSVLEAKKKRKKNEKKNTSLFGPR</sequence>
<name>A0A8R1IWI4_CAEJA</name>
<feature type="region of interest" description="Disordered" evidence="1">
    <location>
        <begin position="1"/>
        <end position="28"/>
    </location>
</feature>
<keyword evidence="3" id="KW-1185">Reference proteome</keyword>
<proteinExistence type="predicted"/>
<evidence type="ECO:0000313" key="3">
    <source>
        <dbReference type="Proteomes" id="UP000005237"/>
    </source>
</evidence>
<feature type="region of interest" description="Disordered" evidence="1">
    <location>
        <begin position="45"/>
        <end position="89"/>
    </location>
</feature>